<protein>
    <submittedName>
        <fullName evidence="2">Membrane protein</fullName>
    </submittedName>
</protein>
<evidence type="ECO:0000313" key="3">
    <source>
        <dbReference type="Proteomes" id="UP000255167"/>
    </source>
</evidence>
<keyword evidence="1" id="KW-0812">Transmembrane</keyword>
<dbReference type="Proteomes" id="UP000255167">
    <property type="component" value="Unassembled WGS sequence"/>
</dbReference>
<dbReference type="EMBL" id="UGNC01000005">
    <property type="protein sequence ID" value="STW49100.1"/>
    <property type="molecule type" value="Genomic_DNA"/>
</dbReference>
<name>A0A060VIT0_KLEPN</name>
<evidence type="ECO:0000313" key="2">
    <source>
        <dbReference type="EMBL" id="STW49100.1"/>
    </source>
</evidence>
<dbReference type="AlphaFoldDB" id="A0A060VIT0"/>
<accession>A0A060VIT0</accession>
<keyword evidence="1" id="KW-1133">Transmembrane helix</keyword>
<feature type="transmembrane region" description="Helical" evidence="1">
    <location>
        <begin position="6"/>
        <end position="26"/>
    </location>
</feature>
<feature type="transmembrane region" description="Helical" evidence="1">
    <location>
        <begin position="38"/>
        <end position="61"/>
    </location>
</feature>
<dbReference type="Pfam" id="PF05449">
    <property type="entry name" value="Phage_holin_3_7"/>
    <property type="match status" value="1"/>
</dbReference>
<sequence length="93" mass="10502">MVLNDPTATINALLCAGVVVTLMFYRRRDSRHRKWVSLLAWLITVIYSSVPLAYLCGIYPYSSWPTIAANIMILVVLLSVRGNVARLVDVLRH</sequence>
<feature type="transmembrane region" description="Helical" evidence="1">
    <location>
        <begin position="67"/>
        <end position="88"/>
    </location>
</feature>
<organism evidence="2 3">
    <name type="scientific">Klebsiella pneumoniae</name>
    <dbReference type="NCBI Taxonomy" id="573"/>
    <lineage>
        <taxon>Bacteria</taxon>
        <taxon>Pseudomonadati</taxon>
        <taxon>Pseudomonadota</taxon>
        <taxon>Gammaproteobacteria</taxon>
        <taxon>Enterobacterales</taxon>
        <taxon>Enterobacteriaceae</taxon>
        <taxon>Klebsiella/Raoultella group</taxon>
        <taxon>Klebsiella</taxon>
        <taxon>Klebsiella pneumoniae complex</taxon>
    </lineage>
</organism>
<evidence type="ECO:0000256" key="1">
    <source>
        <dbReference type="SAM" id="Phobius"/>
    </source>
</evidence>
<gene>
    <name evidence="2" type="ORF">NCTC9617_05722</name>
</gene>
<reference evidence="2 3" key="1">
    <citation type="submission" date="2018-06" db="EMBL/GenBank/DDBJ databases">
        <authorList>
            <consortium name="Pathogen Informatics"/>
            <person name="Doyle S."/>
        </authorList>
    </citation>
    <scope>NUCLEOTIDE SEQUENCE [LARGE SCALE GENOMIC DNA]</scope>
    <source>
        <strain evidence="2 3">NCTC9617</strain>
    </source>
</reference>
<dbReference type="RefSeq" id="WP_071827548.1">
    <property type="nucleotide sequence ID" value="NZ_BIKQ01000003.1"/>
</dbReference>
<proteinExistence type="predicted"/>
<keyword evidence="1" id="KW-0472">Membrane</keyword>
<dbReference type="InterPro" id="IPR008473">
    <property type="entry name" value="Phage_holin_3_7"/>
</dbReference>